<dbReference type="PANTHER" id="PTHR19328:SF13">
    <property type="entry name" value="HIPL1 PROTEIN"/>
    <property type="match status" value="1"/>
</dbReference>
<reference evidence="3 4" key="2">
    <citation type="journal article" date="2016" name="Int. J. Syst. Evol. Microbiol.">
        <title>Bacillus gobiensis sp. nov., isolated from a soil sample.</title>
        <authorList>
            <person name="Liu B."/>
            <person name="Liu G.H."/>
            <person name="Cetin S."/>
            <person name="Schumann P."/>
            <person name="Pan Z.Z."/>
            <person name="Chen Q.Q."/>
        </authorList>
    </citation>
    <scope>NUCLEOTIDE SEQUENCE [LARGE SCALE GENOMIC DNA]</scope>
    <source>
        <strain evidence="3 4">FJAT-4402</strain>
    </source>
</reference>
<dbReference type="Gene3D" id="2.120.10.30">
    <property type="entry name" value="TolB, C-terminal domain"/>
    <property type="match status" value="1"/>
</dbReference>
<dbReference type="Proteomes" id="UP000067625">
    <property type="component" value="Chromosome"/>
</dbReference>
<protein>
    <submittedName>
        <fullName evidence="3">Glucose dehydrogenase</fullName>
    </submittedName>
</protein>
<dbReference type="InterPro" id="IPR011041">
    <property type="entry name" value="Quinoprot_gluc/sorb_DH_b-prop"/>
</dbReference>
<reference evidence="4" key="1">
    <citation type="submission" date="2015-08" db="EMBL/GenBank/DDBJ databases">
        <title>Genome sequencing project for genomic taxonomy and phylogenomics of Bacillus-like bacteria.</title>
        <authorList>
            <person name="Liu B."/>
            <person name="Wang J."/>
            <person name="Zhu Y."/>
            <person name="Liu G."/>
            <person name="Chen Q."/>
            <person name="Chen Z."/>
            <person name="Lan J."/>
            <person name="Che J."/>
            <person name="Ge C."/>
            <person name="Shi H."/>
            <person name="Pan Z."/>
            <person name="Liu X."/>
        </authorList>
    </citation>
    <scope>NUCLEOTIDE SEQUENCE [LARGE SCALE GENOMIC DNA]</scope>
    <source>
        <strain evidence="4">FJAT-4402</strain>
    </source>
</reference>
<gene>
    <name evidence="3" type="ORF">AM592_02450</name>
</gene>
<evidence type="ECO:0000313" key="4">
    <source>
        <dbReference type="Proteomes" id="UP000067625"/>
    </source>
</evidence>
<proteinExistence type="predicted"/>
<organism evidence="3 4">
    <name type="scientific">Bacillus gobiensis</name>
    <dbReference type="NCBI Taxonomy" id="1441095"/>
    <lineage>
        <taxon>Bacteria</taxon>
        <taxon>Bacillati</taxon>
        <taxon>Bacillota</taxon>
        <taxon>Bacilli</taxon>
        <taxon>Bacillales</taxon>
        <taxon>Bacillaceae</taxon>
        <taxon>Bacillus</taxon>
    </lineage>
</organism>
<dbReference type="Pfam" id="PF07995">
    <property type="entry name" value="GSDH"/>
    <property type="match status" value="1"/>
</dbReference>
<keyword evidence="4" id="KW-1185">Reference proteome</keyword>
<dbReference type="PATRIC" id="fig|1441095.3.peg.529"/>
<dbReference type="AlphaFoldDB" id="A0A0M5JJW5"/>
<dbReference type="SUPFAM" id="SSF50952">
    <property type="entry name" value="Soluble quinoprotein glucose dehydrogenase"/>
    <property type="match status" value="1"/>
</dbReference>
<feature type="region of interest" description="Disordered" evidence="1">
    <location>
        <begin position="1"/>
        <end position="23"/>
    </location>
</feature>
<name>A0A0M5JJW5_9BACI</name>
<dbReference type="STRING" id="1441095.AM592_02450"/>
<dbReference type="PANTHER" id="PTHR19328">
    <property type="entry name" value="HEDGEHOG-INTERACTING PROTEIN"/>
    <property type="match status" value="1"/>
</dbReference>
<feature type="domain" description="Glucose/Sorbosone dehydrogenase" evidence="2">
    <location>
        <begin position="33"/>
        <end position="323"/>
    </location>
</feature>
<dbReference type="EMBL" id="CP012600">
    <property type="protein sequence ID" value="ALC84069.1"/>
    <property type="molecule type" value="Genomic_DNA"/>
</dbReference>
<accession>A0A0M5JJW5</accession>
<dbReference type="OrthoDB" id="9770043at2"/>
<sequence length="339" mass="37142">MTGCSQNEPDEEPRETTAPGVESPDNEVIAEHLDIPWNIAGFNGTFYLTERNGSISSVIDGQVEQMQLQLKEEVHAVGEGGLLGFVLHPDFGENREAFIYHSYLDNNEMKNRVVKVKLEDRTWTETETIMADIPGATFHNGGRLAIGPDEKLYITTGDAGVPDSAQAPGNVAGKILRVELNGDIPADNPFSGNPVYSYGHRNPQGLAWIGNDLYSSEHGQSAHDEINKIEPGKNYGWPLIEGDETQEGMQAPLVQSGETTWAPSGIEADANTIYMSALRGEGIYTIDPKTAEVSKWLDGYGRIRDVKIIDDHLYFITNNGDGRGTKGETDDRLVRVALP</sequence>
<evidence type="ECO:0000313" key="3">
    <source>
        <dbReference type="EMBL" id="ALC84069.1"/>
    </source>
</evidence>
<dbReference type="InterPro" id="IPR011042">
    <property type="entry name" value="6-blade_b-propeller_TolB-like"/>
</dbReference>
<dbReference type="InterPro" id="IPR012938">
    <property type="entry name" value="Glc/Sorbosone_DH"/>
</dbReference>
<evidence type="ECO:0000259" key="2">
    <source>
        <dbReference type="Pfam" id="PF07995"/>
    </source>
</evidence>
<evidence type="ECO:0000256" key="1">
    <source>
        <dbReference type="SAM" id="MobiDB-lite"/>
    </source>
</evidence>